<name>A0ABR1GH27_9HYPO</name>
<keyword evidence="3" id="KW-1185">Reference proteome</keyword>
<accession>A0ABR1GH27</accession>
<feature type="compositionally biased region" description="Polar residues" evidence="1">
    <location>
        <begin position="92"/>
        <end position="101"/>
    </location>
</feature>
<feature type="non-terminal residue" evidence="2">
    <location>
        <position position="176"/>
    </location>
</feature>
<feature type="region of interest" description="Disordered" evidence="1">
    <location>
        <begin position="1"/>
        <end position="104"/>
    </location>
</feature>
<dbReference type="Proteomes" id="UP001498476">
    <property type="component" value="Unassembled WGS sequence"/>
</dbReference>
<gene>
    <name evidence="2" type="ORF">QQX98_013208</name>
</gene>
<evidence type="ECO:0000256" key="1">
    <source>
        <dbReference type="SAM" id="MobiDB-lite"/>
    </source>
</evidence>
<reference evidence="2 3" key="1">
    <citation type="journal article" date="2025" name="Microbiol. Resour. Announc.">
        <title>Draft genome sequences for Neonectria magnoliae and Neonectria punicea, canker pathogens of Liriodendron tulipifera and Acer saccharum in West Virginia.</title>
        <authorList>
            <person name="Petronek H.M."/>
            <person name="Kasson M.T."/>
            <person name="Metheny A.M."/>
            <person name="Stauder C.M."/>
            <person name="Lovett B."/>
            <person name="Lynch S.C."/>
            <person name="Garnas J.R."/>
            <person name="Kasson L.R."/>
            <person name="Stajich J.E."/>
        </authorList>
    </citation>
    <scope>NUCLEOTIDE SEQUENCE [LARGE SCALE GENOMIC DNA]</scope>
    <source>
        <strain evidence="2 3">NRRL 64653</strain>
    </source>
</reference>
<sequence length="176" mass="18759">MQSSDRIDAARAPEEWLVSPMTLETSRLEPAGYTVSPPPYTPSESPPLESKQVDEKFALQAGDGQLHQYQTRSASNSRTSLRDDSALGGASGQRSPETEYSTLPEVVPSSLPEVAPSTLPQVALSVLPQVAVSPLPESTTPTTAGYTNNLEMTAMSTPVQTVTPLHLLGDQPDLID</sequence>
<organism evidence="2 3">
    <name type="scientific">Neonectria punicea</name>
    <dbReference type="NCBI Taxonomy" id="979145"/>
    <lineage>
        <taxon>Eukaryota</taxon>
        <taxon>Fungi</taxon>
        <taxon>Dikarya</taxon>
        <taxon>Ascomycota</taxon>
        <taxon>Pezizomycotina</taxon>
        <taxon>Sordariomycetes</taxon>
        <taxon>Hypocreomycetidae</taxon>
        <taxon>Hypocreales</taxon>
        <taxon>Nectriaceae</taxon>
        <taxon>Neonectria</taxon>
    </lineage>
</organism>
<protein>
    <submittedName>
        <fullName evidence="2">Uncharacterized protein</fullName>
    </submittedName>
</protein>
<feature type="compositionally biased region" description="Basic and acidic residues" evidence="1">
    <location>
        <begin position="1"/>
        <end position="14"/>
    </location>
</feature>
<feature type="compositionally biased region" description="Pro residues" evidence="1">
    <location>
        <begin position="36"/>
        <end position="45"/>
    </location>
</feature>
<proteinExistence type="predicted"/>
<evidence type="ECO:0000313" key="3">
    <source>
        <dbReference type="Proteomes" id="UP001498476"/>
    </source>
</evidence>
<dbReference type="EMBL" id="JAZAVJ010000535">
    <property type="protein sequence ID" value="KAK7394011.1"/>
    <property type="molecule type" value="Genomic_DNA"/>
</dbReference>
<evidence type="ECO:0000313" key="2">
    <source>
        <dbReference type="EMBL" id="KAK7394011.1"/>
    </source>
</evidence>
<comment type="caution">
    <text evidence="2">The sequence shown here is derived from an EMBL/GenBank/DDBJ whole genome shotgun (WGS) entry which is preliminary data.</text>
</comment>
<feature type="compositionally biased region" description="Polar residues" evidence="1">
    <location>
        <begin position="67"/>
        <end position="79"/>
    </location>
</feature>